<dbReference type="Pfam" id="PF02687">
    <property type="entry name" value="FtsX"/>
    <property type="match status" value="2"/>
</dbReference>
<keyword evidence="5" id="KW-0472">Membrane</keyword>
<gene>
    <name evidence="8" type="ORF">CJ263_10215</name>
</gene>
<feature type="domain" description="ABC3 transporter permease C-terminal" evidence="6">
    <location>
        <begin position="698"/>
        <end position="809"/>
    </location>
</feature>
<dbReference type="PANTHER" id="PTHR30572:SF18">
    <property type="entry name" value="ABC-TYPE MACROLIDE FAMILY EXPORT SYSTEM PERMEASE COMPONENT 2"/>
    <property type="match status" value="1"/>
</dbReference>
<feature type="domain" description="MacB-like periplasmic core" evidence="7">
    <location>
        <begin position="20"/>
        <end position="250"/>
    </location>
</feature>
<evidence type="ECO:0000259" key="7">
    <source>
        <dbReference type="Pfam" id="PF12704"/>
    </source>
</evidence>
<dbReference type="InterPro" id="IPR003838">
    <property type="entry name" value="ABC3_permease_C"/>
</dbReference>
<evidence type="ECO:0000313" key="9">
    <source>
        <dbReference type="Proteomes" id="UP000215244"/>
    </source>
</evidence>
<evidence type="ECO:0000313" key="8">
    <source>
        <dbReference type="EMBL" id="ASV30554.1"/>
    </source>
</evidence>
<dbReference type="AlphaFoldDB" id="A0A223V560"/>
<keyword evidence="9" id="KW-1185">Reference proteome</keyword>
<dbReference type="InterPro" id="IPR025857">
    <property type="entry name" value="MacB_PCD"/>
</dbReference>
<dbReference type="GO" id="GO:0022857">
    <property type="term" value="F:transmembrane transporter activity"/>
    <property type="evidence" value="ECO:0007669"/>
    <property type="project" value="TreeGrafter"/>
</dbReference>
<dbReference type="KEGG" id="marb:CJ263_10215"/>
<dbReference type="PANTHER" id="PTHR30572">
    <property type="entry name" value="MEMBRANE COMPONENT OF TRANSPORTER-RELATED"/>
    <property type="match status" value="1"/>
</dbReference>
<reference evidence="8 9" key="1">
    <citation type="submission" date="2017-08" db="EMBL/GenBank/DDBJ databases">
        <title>The complete genome sequence of Maribacter sp. B1, isolated from deep-sea sediment.</title>
        <authorList>
            <person name="Wu Y.-H."/>
            <person name="Cheng H."/>
            <person name="Xu X.-W."/>
        </authorList>
    </citation>
    <scope>NUCLEOTIDE SEQUENCE [LARGE SCALE GENOMIC DNA]</scope>
    <source>
        <strain evidence="8 9">B1</strain>
    </source>
</reference>
<proteinExistence type="predicted"/>
<dbReference type="GO" id="GO:0005886">
    <property type="term" value="C:plasma membrane"/>
    <property type="evidence" value="ECO:0007669"/>
    <property type="project" value="UniProtKB-SubCell"/>
</dbReference>
<dbReference type="InterPro" id="IPR050250">
    <property type="entry name" value="Macrolide_Exporter_MacB"/>
</dbReference>
<dbReference type="Pfam" id="PF12704">
    <property type="entry name" value="MacB_PCD"/>
    <property type="match status" value="1"/>
</dbReference>
<feature type="domain" description="ABC3 transporter permease C-terminal" evidence="6">
    <location>
        <begin position="305"/>
        <end position="420"/>
    </location>
</feature>
<name>A0A223V560_9FLAO</name>
<evidence type="ECO:0000256" key="3">
    <source>
        <dbReference type="ARBA" id="ARBA00022692"/>
    </source>
</evidence>
<keyword evidence="4" id="KW-1133">Transmembrane helix</keyword>
<accession>A0A223V560</accession>
<evidence type="ECO:0000256" key="2">
    <source>
        <dbReference type="ARBA" id="ARBA00022475"/>
    </source>
</evidence>
<evidence type="ECO:0000259" key="6">
    <source>
        <dbReference type="Pfam" id="PF02687"/>
    </source>
</evidence>
<keyword evidence="3" id="KW-0812">Transmembrane</keyword>
<comment type="subcellular location">
    <subcellularLocation>
        <location evidence="1">Cell membrane</location>
        <topology evidence="1">Multi-pass membrane protein</topology>
    </subcellularLocation>
</comment>
<keyword evidence="2" id="KW-1003">Cell membrane</keyword>
<evidence type="ECO:0000256" key="1">
    <source>
        <dbReference type="ARBA" id="ARBA00004651"/>
    </source>
</evidence>
<protein>
    <submittedName>
        <fullName evidence="8">Uncharacterized protein</fullName>
    </submittedName>
</protein>
<sequence length="816" mass="91368">MLRNHFKIAWRNIFKNKVFSFINVIGLSIGICAAMVIGAIVYYDFSFDTFHLDKERIYRVVSVFETKEGTFSNRGVPIPLMRTFKEGVSGVEVAAPFFNTSFHKVENQEDDLKFKNAEDALFAGDNYFNVFHYEWLVGDKKTALSQPAQVVLEQKRAKKYFPHTKLAEIVGRTLMYNDSIPVKVTGVVAGFTNNTDFNFYEFMSLPSAKLFGESDMATDEEWNSTSSGNQLFFKVNGEGAMDNVQARLDALAEEHKSTEPWAADEKRLFALQPLEDLHFGGKYNNYPFNNSEHSGDLKVLKALGFVALFLLLLGCANFINLSSAQALTRAKEIGIQKTLGSSKRQLIVQFLCETFLLTIVAALLSALLAPLLLKQFTDFLPSGIDLDVLYSPWGLASILLLVATVSLLSGFYPAFVLSKFRPVLVLKGQMVKGNKGTRLRKTLTVFQFAVAQVFIIATVLVGKQLYYAMNKDMGIKTHALAFVHLPWNGNTDTKTQSFFDRVKNINGLSNVSLGGNPPASNNVQSTILTYYKDGKETHQGTEMLKGDLTYLDTYGIPLLSGRERLNDSIKEFVVNEAFAKGLGFQDPSQVVGSIVKLDTTNIPVVGLIRDFNQRSLRSSIKPLAIYGQWNKNSWSRYTTLHFDLGPDSKSWQDAIKEVENAWATVYPDEEITVNFMDDTVKGFYNKERHTAQLLKWAAGLAILISCLGLFGLVIYTTERRTKEIGVRKVLGANLLQLNLLLSKEFMVLVFIGFAIAAPLGWWGVNNWLQDYAYKTTLSWWVFAASGLGMVIVALIIIGLRIFRTANINPVESLRTE</sequence>
<evidence type="ECO:0000256" key="4">
    <source>
        <dbReference type="ARBA" id="ARBA00022989"/>
    </source>
</evidence>
<evidence type="ECO:0000256" key="5">
    <source>
        <dbReference type="ARBA" id="ARBA00023136"/>
    </source>
</evidence>
<organism evidence="8 9">
    <name type="scientific">Maribacter cobaltidurans</name>
    <dbReference type="NCBI Taxonomy" id="1178778"/>
    <lineage>
        <taxon>Bacteria</taxon>
        <taxon>Pseudomonadati</taxon>
        <taxon>Bacteroidota</taxon>
        <taxon>Flavobacteriia</taxon>
        <taxon>Flavobacteriales</taxon>
        <taxon>Flavobacteriaceae</taxon>
        <taxon>Maribacter</taxon>
    </lineage>
</organism>
<dbReference type="EMBL" id="CP022957">
    <property type="protein sequence ID" value="ASV30554.1"/>
    <property type="molecule type" value="Genomic_DNA"/>
</dbReference>
<dbReference type="RefSeq" id="WP_094997172.1">
    <property type="nucleotide sequence ID" value="NZ_BMJL01000003.1"/>
</dbReference>
<dbReference type="Proteomes" id="UP000215244">
    <property type="component" value="Chromosome"/>
</dbReference>
<dbReference type="OrthoDB" id="8740261at2"/>